<keyword evidence="3" id="KW-1185">Reference proteome</keyword>
<dbReference type="Proteomes" id="UP000004671">
    <property type="component" value="Chromosome"/>
</dbReference>
<protein>
    <recommendedName>
        <fullName evidence="5">DNRLRE domain-containing protein</fullName>
    </recommendedName>
</protein>
<dbReference type="HOGENOM" id="CLU_666796_0_0_0"/>
<dbReference type="PROSITE" id="PS51257">
    <property type="entry name" value="PROKAR_LIPOPROTEIN"/>
    <property type="match status" value="1"/>
</dbReference>
<evidence type="ECO:0000313" key="1">
    <source>
        <dbReference type="EMBL" id="APF20952.1"/>
    </source>
</evidence>
<dbReference type="PaxDb" id="880073-Calab_0961"/>
<evidence type="ECO:0008006" key="5">
    <source>
        <dbReference type="Google" id="ProtNLM"/>
    </source>
</evidence>
<evidence type="ECO:0000313" key="4">
    <source>
        <dbReference type="Proteomes" id="UP000183868"/>
    </source>
</evidence>
<organism evidence="2 3">
    <name type="scientific">Caldithrix abyssi DSM 13497</name>
    <dbReference type="NCBI Taxonomy" id="880073"/>
    <lineage>
        <taxon>Bacteria</taxon>
        <taxon>Pseudomonadati</taxon>
        <taxon>Calditrichota</taxon>
        <taxon>Calditrichia</taxon>
        <taxon>Calditrichales</taxon>
        <taxon>Calditrichaceae</taxon>
        <taxon>Caldithrix</taxon>
    </lineage>
</organism>
<dbReference type="EMBL" id="CM001402">
    <property type="protein sequence ID" value="EHO40595.1"/>
    <property type="molecule type" value="Genomic_DNA"/>
</dbReference>
<dbReference type="EMBL" id="CP018099">
    <property type="protein sequence ID" value="APF20952.1"/>
    <property type="molecule type" value="Genomic_DNA"/>
</dbReference>
<evidence type="ECO:0000313" key="2">
    <source>
        <dbReference type="EMBL" id="EHO40595.1"/>
    </source>
</evidence>
<dbReference type="STRING" id="880073.Cabys_4207"/>
<reference evidence="2 3" key="1">
    <citation type="submission" date="2011-09" db="EMBL/GenBank/DDBJ databases">
        <title>The permanent draft genome of Caldithrix abyssi DSM 13497.</title>
        <authorList>
            <consortium name="US DOE Joint Genome Institute (JGI-PGF)"/>
            <person name="Lucas S."/>
            <person name="Han J."/>
            <person name="Lapidus A."/>
            <person name="Bruce D."/>
            <person name="Goodwin L."/>
            <person name="Pitluck S."/>
            <person name="Peters L."/>
            <person name="Kyrpides N."/>
            <person name="Mavromatis K."/>
            <person name="Ivanova N."/>
            <person name="Mikhailova N."/>
            <person name="Chertkov O."/>
            <person name="Detter J.C."/>
            <person name="Tapia R."/>
            <person name="Han C."/>
            <person name="Land M."/>
            <person name="Hauser L."/>
            <person name="Markowitz V."/>
            <person name="Cheng J.-F."/>
            <person name="Hugenholtz P."/>
            <person name="Woyke T."/>
            <person name="Wu D."/>
            <person name="Spring S."/>
            <person name="Brambilla E."/>
            <person name="Klenk H.-P."/>
            <person name="Eisen J.A."/>
        </authorList>
    </citation>
    <scope>NUCLEOTIDE SEQUENCE [LARGE SCALE GENOMIC DNA]</scope>
    <source>
        <strain evidence="2 3">DSM 13497</strain>
    </source>
</reference>
<sequence precursor="true">MKKIVSLILLGMVIVACQNLNPIDPPEELEALDRLGTFIDTTFYADTAYFQLDKFVNTENSTVLSVGSFQGFQASIFMRFTRMPIDSGATYDSVYVILYHRHAFPEGGNDLTLMVSELTEEWPDSVNSFPEFHNYQPGSAFYTFHLTNDDTGLVVIPIDVEVFNRWVEAGEDNFGLIIKAQYDDNGFIKEFHNFYSEDPENWPKLVYRTVLDTTIEHDTTNIGIASTVFDYDFENPQNIFEMARAKKELLLASGIASRVIVKFDALKSIPVNSLIYKADMQFELNDEDFFDPGFTNRLNNDEHAHSYYLRWITSISEDGSQILVDSSFANSSYYSYTLYKDDNIIHFFNEDDQVRFGKGYLQGYLNGTYDSVWFYLQFVNEYQDLAIRRIRTLEENGIRLRVYYYHVQNEGF</sequence>
<dbReference type="RefSeq" id="WP_006927621.1">
    <property type="nucleotide sequence ID" value="NZ_CM001402.1"/>
</dbReference>
<dbReference type="AlphaFoldDB" id="H1XV89"/>
<accession>H1XV89</accession>
<dbReference type="KEGG" id="caby:Cabys_4207"/>
<name>H1XV89_CALAY</name>
<reference evidence="1 4" key="2">
    <citation type="submission" date="2016-11" db="EMBL/GenBank/DDBJ databases">
        <title>Genomic analysis of Caldithrix abyssi and proposal of a novel bacterial phylum Caldithrichaeota.</title>
        <authorList>
            <person name="Kublanov I."/>
            <person name="Sigalova O."/>
            <person name="Gavrilov S."/>
            <person name="Lebedinsky A."/>
            <person name="Ivanova N."/>
            <person name="Daum C."/>
            <person name="Reddy T."/>
            <person name="Klenk H.P."/>
            <person name="Goker M."/>
            <person name="Reva O."/>
            <person name="Miroshnichenko M."/>
            <person name="Kyprides N."/>
            <person name="Woyke T."/>
            <person name="Gelfand M."/>
        </authorList>
    </citation>
    <scope>NUCLEOTIDE SEQUENCE [LARGE SCALE GENOMIC DNA]</scope>
    <source>
        <strain evidence="1 4">LF13</strain>
    </source>
</reference>
<evidence type="ECO:0000313" key="3">
    <source>
        <dbReference type="Proteomes" id="UP000004671"/>
    </source>
</evidence>
<gene>
    <name evidence="1" type="ORF">Cabys_4207</name>
    <name evidence="2" type="ORF">Calab_0961</name>
</gene>
<dbReference type="Proteomes" id="UP000183868">
    <property type="component" value="Chromosome"/>
</dbReference>
<proteinExistence type="predicted"/>